<proteinExistence type="predicted"/>
<dbReference type="PANTHER" id="PTHR43543">
    <property type="entry name" value="MALONIC SEMIALDEHYDE REDUCTASE RUTE-RELATED"/>
    <property type="match status" value="1"/>
</dbReference>
<name>A0ABS4T4A1_9MICC</name>
<keyword evidence="2" id="KW-0560">Oxidoreductase</keyword>
<reference evidence="2 3" key="1">
    <citation type="submission" date="2021-03" db="EMBL/GenBank/DDBJ databases">
        <title>Sequencing the genomes of 1000 actinobacteria strains.</title>
        <authorList>
            <person name="Klenk H.-P."/>
        </authorList>
    </citation>
    <scope>NUCLEOTIDE SEQUENCE [LARGE SCALE GENOMIC DNA]</scope>
    <source>
        <strain evidence="2 3">DSM 12544</strain>
    </source>
</reference>
<dbReference type="EC" id="1.1.1.-" evidence="2"/>
<gene>
    <name evidence="2" type="ORF">JOF45_002301</name>
</gene>
<dbReference type="GO" id="GO:0016491">
    <property type="term" value="F:oxidoreductase activity"/>
    <property type="evidence" value="ECO:0007669"/>
    <property type="project" value="UniProtKB-KW"/>
</dbReference>
<comment type="caution">
    <text evidence="2">The sequence shown here is derived from an EMBL/GenBank/DDBJ whole genome shotgun (WGS) entry which is preliminary data.</text>
</comment>
<dbReference type="PANTHER" id="PTHR43543:SF1">
    <property type="entry name" value="MALONIC SEMIALDEHYDE REDUCTASE RUTE-RELATED"/>
    <property type="match status" value="1"/>
</dbReference>
<dbReference type="InterPro" id="IPR050461">
    <property type="entry name" value="Nitroreductase_HadB/RutE"/>
</dbReference>
<evidence type="ECO:0000313" key="3">
    <source>
        <dbReference type="Proteomes" id="UP001519331"/>
    </source>
</evidence>
<keyword evidence="3" id="KW-1185">Reference proteome</keyword>
<dbReference type="NCBIfam" id="NF003768">
    <property type="entry name" value="PRK05365.1"/>
    <property type="match status" value="1"/>
</dbReference>
<dbReference type="Gene3D" id="3.40.109.10">
    <property type="entry name" value="NADH Oxidase"/>
    <property type="match status" value="1"/>
</dbReference>
<feature type="domain" description="Nitroreductase" evidence="1">
    <location>
        <begin position="20"/>
        <end position="179"/>
    </location>
</feature>
<protein>
    <submittedName>
        <fullName evidence="2">3-hydroxypropanoate dehydrogenase</fullName>
        <ecNumber evidence="2">1.1.1.-</ecNumber>
    </submittedName>
</protein>
<dbReference type="SUPFAM" id="SSF55469">
    <property type="entry name" value="FMN-dependent nitroreductase-like"/>
    <property type="match status" value="1"/>
</dbReference>
<evidence type="ECO:0000259" key="1">
    <source>
        <dbReference type="Pfam" id="PF00881"/>
    </source>
</evidence>
<dbReference type="Pfam" id="PF00881">
    <property type="entry name" value="Nitroreductase"/>
    <property type="match status" value="1"/>
</dbReference>
<dbReference type="Proteomes" id="UP001519331">
    <property type="component" value="Unassembled WGS sequence"/>
</dbReference>
<accession>A0ABS4T4A1</accession>
<organism evidence="2 3">
    <name type="scientific">Nesterenkonia lacusekhoensis</name>
    <dbReference type="NCBI Taxonomy" id="150832"/>
    <lineage>
        <taxon>Bacteria</taxon>
        <taxon>Bacillati</taxon>
        <taxon>Actinomycetota</taxon>
        <taxon>Actinomycetes</taxon>
        <taxon>Micrococcales</taxon>
        <taxon>Micrococcaceae</taxon>
        <taxon>Nesterenkonia</taxon>
    </lineage>
</organism>
<sequence length="205" mass="22338">MSVTTVPALDNKSLDALFSGRHTTNFFAEAPVDPALVRESYEDARWAPTSMNIQPLRITVLQKGSVRDSVVEHMMKGNQAKTAAAPLTVVAALDPNWHEHMNTLFPAVPGLRENFADQPENRLAMGRDNAFLQLGYLLLSLRAHGLEVGPMTGLDAEGIDSVIHTETGWKTLAVVNVGHGADSSVDNAQHPRGARFEFEQVSQTL</sequence>
<evidence type="ECO:0000313" key="2">
    <source>
        <dbReference type="EMBL" id="MBP2319282.1"/>
    </source>
</evidence>
<dbReference type="InterPro" id="IPR000415">
    <property type="entry name" value="Nitroreductase-like"/>
</dbReference>
<dbReference type="EMBL" id="JAGINX010000001">
    <property type="protein sequence ID" value="MBP2319282.1"/>
    <property type="molecule type" value="Genomic_DNA"/>
</dbReference>
<dbReference type="InterPro" id="IPR029479">
    <property type="entry name" value="Nitroreductase"/>
</dbReference>
<dbReference type="RefSeq" id="WP_210050197.1">
    <property type="nucleotide sequence ID" value="NZ_JAGINX010000001.1"/>
</dbReference>